<accession>A0A926NBI7</accession>
<feature type="DNA-binding region" description="H-T-H motif" evidence="2">
    <location>
        <begin position="36"/>
        <end position="55"/>
    </location>
</feature>
<evidence type="ECO:0000256" key="1">
    <source>
        <dbReference type="ARBA" id="ARBA00023125"/>
    </source>
</evidence>
<dbReference type="InterPro" id="IPR009057">
    <property type="entry name" value="Homeodomain-like_sf"/>
</dbReference>
<evidence type="ECO:0000313" key="4">
    <source>
        <dbReference type="EMBL" id="MBD1373537.1"/>
    </source>
</evidence>
<dbReference type="Gene3D" id="1.10.357.10">
    <property type="entry name" value="Tetracycline Repressor, domain 2"/>
    <property type="match status" value="1"/>
</dbReference>
<dbReference type="Pfam" id="PF17929">
    <property type="entry name" value="TetR_C_34"/>
    <property type="match status" value="1"/>
</dbReference>
<dbReference type="SUPFAM" id="SSF46689">
    <property type="entry name" value="Homeodomain-like"/>
    <property type="match status" value="1"/>
</dbReference>
<dbReference type="EMBL" id="JACXAH010000027">
    <property type="protein sequence ID" value="MBD1373537.1"/>
    <property type="molecule type" value="Genomic_DNA"/>
</dbReference>
<reference evidence="4" key="1">
    <citation type="submission" date="2020-09" db="EMBL/GenBank/DDBJ databases">
        <title>A novel bacterium of genus Hazenella, isolated from South China Sea.</title>
        <authorList>
            <person name="Huang H."/>
            <person name="Mo K."/>
            <person name="Hu Y."/>
        </authorList>
    </citation>
    <scope>NUCLEOTIDE SEQUENCE</scope>
    <source>
        <strain evidence="4">IB182357</strain>
    </source>
</reference>
<gene>
    <name evidence="4" type="ORF">IC620_14375</name>
</gene>
<evidence type="ECO:0000259" key="3">
    <source>
        <dbReference type="PROSITE" id="PS50977"/>
    </source>
</evidence>
<dbReference type="InterPro" id="IPR041483">
    <property type="entry name" value="TetR_C_34"/>
</dbReference>
<proteinExistence type="predicted"/>
<keyword evidence="1 2" id="KW-0238">DNA-binding</keyword>
<dbReference type="AlphaFoldDB" id="A0A926NBI7"/>
<dbReference type="PROSITE" id="PS50977">
    <property type="entry name" value="HTH_TETR_2"/>
    <property type="match status" value="1"/>
</dbReference>
<dbReference type="InterPro" id="IPR001647">
    <property type="entry name" value="HTH_TetR"/>
</dbReference>
<feature type="domain" description="HTH tetR-type" evidence="3">
    <location>
        <begin position="13"/>
        <end position="73"/>
    </location>
</feature>
<keyword evidence="5" id="KW-1185">Reference proteome</keyword>
<name>A0A926NBI7_9BACL</name>
<dbReference type="Proteomes" id="UP000661691">
    <property type="component" value="Unassembled WGS sequence"/>
</dbReference>
<dbReference type="GO" id="GO:0003677">
    <property type="term" value="F:DNA binding"/>
    <property type="evidence" value="ECO:0007669"/>
    <property type="project" value="UniProtKB-UniRule"/>
</dbReference>
<organism evidence="4 5">
    <name type="scientific">Polycladospora coralii</name>
    <dbReference type="NCBI Taxonomy" id="2771432"/>
    <lineage>
        <taxon>Bacteria</taxon>
        <taxon>Bacillati</taxon>
        <taxon>Bacillota</taxon>
        <taxon>Bacilli</taxon>
        <taxon>Bacillales</taxon>
        <taxon>Thermoactinomycetaceae</taxon>
        <taxon>Polycladospora</taxon>
    </lineage>
</organism>
<evidence type="ECO:0000313" key="5">
    <source>
        <dbReference type="Proteomes" id="UP000661691"/>
    </source>
</evidence>
<comment type="caution">
    <text evidence="4">The sequence shown here is derived from an EMBL/GenBank/DDBJ whole genome shotgun (WGS) entry which is preliminary data.</text>
</comment>
<dbReference type="RefSeq" id="WP_191142590.1">
    <property type="nucleotide sequence ID" value="NZ_JACXAH010000027.1"/>
</dbReference>
<dbReference type="Pfam" id="PF00440">
    <property type="entry name" value="TetR_N"/>
    <property type="match status" value="1"/>
</dbReference>
<evidence type="ECO:0000256" key="2">
    <source>
        <dbReference type="PROSITE-ProRule" id="PRU00335"/>
    </source>
</evidence>
<sequence length="214" mass="24413">MGFSRARTNEQKQKRIEEVMCATARLYDTVPYEEITFAAIAKEAGFARSNLYIYFTSKEEILLEILVSDLSSWYQNVEASFHVRRSYALEEVMEVWTDALIKNERNLSLLSILFTVLEKNVTVEALTKFKEGLLTVQQKCYQLLQGLFPTASDDALQQFLVSAFALAQGLYPMTRLSEVQLEAIENCTLGYVPPTFRDSYLKACIQLAQGLFVK</sequence>
<protein>
    <submittedName>
        <fullName evidence="4">TetR/AcrR family transcriptional regulator</fullName>
    </submittedName>
</protein>